<feature type="region of interest" description="Disordered" evidence="16">
    <location>
        <begin position="422"/>
        <end position="444"/>
    </location>
</feature>
<reference evidence="18 19" key="1">
    <citation type="journal article" date="2015" name="Genome Announc.">
        <title>Complete Genome Sequence of the Novel Leech Symbiont Mucinivorans hirudinis M3T.</title>
        <authorList>
            <person name="Nelson M.C."/>
            <person name="Bomar L."/>
            <person name="Graf J."/>
        </authorList>
    </citation>
    <scope>NUCLEOTIDE SEQUENCE [LARGE SCALE GENOMIC DNA]</scope>
    <source>
        <strain evidence="19">M3</strain>
    </source>
</reference>
<keyword evidence="19" id="KW-1185">Reference proteome</keyword>
<dbReference type="GO" id="GO:0008360">
    <property type="term" value="P:regulation of cell shape"/>
    <property type="evidence" value="ECO:0007669"/>
    <property type="project" value="UniProtKB-KW"/>
</dbReference>
<feature type="transmembrane region" description="Helical" evidence="17">
    <location>
        <begin position="395"/>
        <end position="414"/>
    </location>
</feature>
<dbReference type="InterPro" id="IPR001182">
    <property type="entry name" value="FtsW/RodA"/>
</dbReference>
<evidence type="ECO:0000256" key="17">
    <source>
        <dbReference type="SAM" id="Phobius"/>
    </source>
</evidence>
<evidence type="ECO:0000256" key="11">
    <source>
        <dbReference type="ARBA" id="ARBA00038053"/>
    </source>
</evidence>
<comment type="catalytic activity">
    <reaction evidence="15">
        <text>[GlcNAc-(1-&gt;4)-Mur2Ac(oyl-L-Ala-gamma-D-Glu-L-Lys-D-Ala-D-Ala)](n)-di-trans,octa-cis-undecaprenyl diphosphate + beta-D-GlcNAc-(1-&gt;4)-Mur2Ac(oyl-L-Ala-gamma-D-Glu-L-Lys-D-Ala-D-Ala)-di-trans,octa-cis-undecaprenyl diphosphate = [GlcNAc-(1-&gt;4)-Mur2Ac(oyl-L-Ala-gamma-D-Glu-L-Lys-D-Ala-D-Ala)](n+1)-di-trans,octa-cis-undecaprenyl diphosphate + di-trans,octa-cis-undecaprenyl diphosphate + H(+)</text>
        <dbReference type="Rhea" id="RHEA:23708"/>
        <dbReference type="Rhea" id="RHEA-COMP:9602"/>
        <dbReference type="Rhea" id="RHEA-COMP:9603"/>
        <dbReference type="ChEBI" id="CHEBI:15378"/>
        <dbReference type="ChEBI" id="CHEBI:58405"/>
        <dbReference type="ChEBI" id="CHEBI:60033"/>
        <dbReference type="ChEBI" id="CHEBI:78435"/>
        <dbReference type="EC" id="2.4.99.28"/>
    </reaction>
</comment>
<keyword evidence="5" id="KW-0133">Cell shape</keyword>
<dbReference type="Pfam" id="PF01098">
    <property type="entry name" value="FTSW_RODA_SPOVE"/>
    <property type="match status" value="1"/>
</dbReference>
<feature type="transmembrane region" description="Helical" evidence="17">
    <location>
        <begin position="355"/>
        <end position="383"/>
    </location>
</feature>
<dbReference type="PANTHER" id="PTHR30474:SF2">
    <property type="entry name" value="PEPTIDOGLYCAN GLYCOSYLTRANSFERASE FTSW-RELATED"/>
    <property type="match status" value="1"/>
</dbReference>
<dbReference type="GO" id="GO:0009252">
    <property type="term" value="P:peptidoglycan biosynthetic process"/>
    <property type="evidence" value="ECO:0007669"/>
    <property type="project" value="UniProtKB-KW"/>
</dbReference>
<evidence type="ECO:0000256" key="4">
    <source>
        <dbReference type="ARBA" id="ARBA00022692"/>
    </source>
</evidence>
<dbReference type="KEGG" id="rbc:BN938_2844"/>
<evidence type="ECO:0000256" key="5">
    <source>
        <dbReference type="ARBA" id="ARBA00022960"/>
    </source>
</evidence>
<evidence type="ECO:0000256" key="14">
    <source>
        <dbReference type="ARBA" id="ARBA00044770"/>
    </source>
</evidence>
<dbReference type="STRING" id="1433126.BN938_2844"/>
<name>A0A060RBB7_9BACT</name>
<evidence type="ECO:0000256" key="10">
    <source>
        <dbReference type="ARBA" id="ARBA00033270"/>
    </source>
</evidence>
<keyword evidence="18" id="KW-0132">Cell division</keyword>
<sequence>MEKRRRWAPLRGDRSLWILVSLLLIFSLMVIYSATNSKVYIEGDAAKGDTSYYLFRQLRFVIMGFVAMVIIHWVNFKFYARFLPLIFYISVILVIMTALFGKNVNEASRSLTIPVFGSFQTIEMLKISLVALLALRLGRLAPIINDLPLLPSLTRRWRDHNRNTFIWQHMTLALLLPVVLACGAIMPMNLSGAILIFAISMAIFLVARVRAWQVVKVSAMGGAVIVVLVAALYIFGVGRAQVWVSRVDNYVAPLFGKERILIQPNDKIDTVLLAQKKTQEKIQSDNAKIAIIDGGIAGKGAGNSLQRSNLPLAYSDYAYALIIEEYGLLGGVAVVVIYIWIFSRAVIIIRQCRSVTLALLVMGLALMITIQAFLNIFVCVGLFPVTGQPLPLLSMGGTSVLFTCVAFGMMLSVSRQNDKEKAMRAKLQAPGAEPKEEEHPPQQEYEEFIQDYAELIPEQAEQDYFEEGEQEQLQSEGDMQPEDDDDFPFELVDRATEDVEAQKKDRETVELY</sequence>
<feature type="transmembrane region" description="Helical" evidence="17">
    <location>
        <begin position="113"/>
        <end position="135"/>
    </location>
</feature>
<organism evidence="18 19">
    <name type="scientific">Mucinivorans hirudinis</name>
    <dbReference type="NCBI Taxonomy" id="1433126"/>
    <lineage>
        <taxon>Bacteria</taxon>
        <taxon>Pseudomonadati</taxon>
        <taxon>Bacteroidota</taxon>
        <taxon>Bacteroidia</taxon>
        <taxon>Bacteroidales</taxon>
        <taxon>Rikenellaceae</taxon>
        <taxon>Mucinivorans</taxon>
    </lineage>
</organism>
<evidence type="ECO:0000256" key="7">
    <source>
        <dbReference type="ARBA" id="ARBA00022989"/>
    </source>
</evidence>
<dbReference type="GO" id="GO:0008955">
    <property type="term" value="F:peptidoglycan glycosyltransferase activity"/>
    <property type="evidence" value="ECO:0007669"/>
    <property type="project" value="UniProtKB-EC"/>
</dbReference>
<dbReference type="GO" id="GO:0005886">
    <property type="term" value="C:plasma membrane"/>
    <property type="evidence" value="ECO:0007669"/>
    <property type="project" value="TreeGrafter"/>
</dbReference>
<gene>
    <name evidence="18" type="ORF">BN938_2844</name>
</gene>
<dbReference type="eggNOG" id="COG0772">
    <property type="taxonomic scope" value="Bacteria"/>
</dbReference>
<keyword evidence="3" id="KW-0808">Transferase</keyword>
<feature type="region of interest" description="Disordered" evidence="16">
    <location>
        <begin position="459"/>
        <end position="489"/>
    </location>
</feature>
<evidence type="ECO:0000256" key="6">
    <source>
        <dbReference type="ARBA" id="ARBA00022984"/>
    </source>
</evidence>
<accession>A0A060RBB7</accession>
<evidence type="ECO:0000313" key="19">
    <source>
        <dbReference type="Proteomes" id="UP000027616"/>
    </source>
</evidence>
<evidence type="ECO:0000256" key="9">
    <source>
        <dbReference type="ARBA" id="ARBA00032370"/>
    </source>
</evidence>
<feature type="transmembrane region" description="Helical" evidence="17">
    <location>
        <begin position="192"/>
        <end position="210"/>
    </location>
</feature>
<dbReference type="GO" id="GO:0032153">
    <property type="term" value="C:cell division site"/>
    <property type="evidence" value="ECO:0007669"/>
    <property type="project" value="TreeGrafter"/>
</dbReference>
<keyword evidence="2" id="KW-0328">Glycosyltransferase</keyword>
<dbReference type="PANTHER" id="PTHR30474">
    <property type="entry name" value="CELL CYCLE PROTEIN"/>
    <property type="match status" value="1"/>
</dbReference>
<keyword evidence="7 17" id="KW-1133">Transmembrane helix</keyword>
<evidence type="ECO:0000256" key="3">
    <source>
        <dbReference type="ARBA" id="ARBA00022679"/>
    </source>
</evidence>
<keyword evidence="6" id="KW-0573">Peptidoglycan synthesis</keyword>
<comment type="subcellular location">
    <subcellularLocation>
        <location evidence="1">Membrane</location>
        <topology evidence="1">Multi-pass membrane protein</topology>
    </subcellularLocation>
</comment>
<feature type="compositionally biased region" description="Acidic residues" evidence="16">
    <location>
        <begin position="460"/>
        <end position="470"/>
    </location>
</feature>
<dbReference type="HOGENOM" id="CLU_029243_1_0_10"/>
<evidence type="ECO:0000256" key="1">
    <source>
        <dbReference type="ARBA" id="ARBA00004141"/>
    </source>
</evidence>
<feature type="transmembrane region" description="Helical" evidence="17">
    <location>
        <begin position="16"/>
        <end position="34"/>
    </location>
</feature>
<protein>
    <recommendedName>
        <fullName evidence="12">Probable peptidoglycan glycosyltransferase FtsW</fullName>
        <ecNumber evidence="14">2.4.99.28</ecNumber>
    </recommendedName>
    <alternativeName>
        <fullName evidence="13">Cell division protein FtsW</fullName>
    </alternativeName>
    <alternativeName>
        <fullName evidence="10">Cell wall polymerase</fullName>
    </alternativeName>
    <alternativeName>
        <fullName evidence="9">Peptidoglycan polymerase</fullName>
    </alternativeName>
</protein>
<comment type="similarity">
    <text evidence="11">Belongs to the SEDS family. FtsW subfamily.</text>
</comment>
<feature type="transmembrane region" description="Helical" evidence="17">
    <location>
        <begin position="82"/>
        <end position="101"/>
    </location>
</feature>
<feature type="transmembrane region" description="Helical" evidence="17">
    <location>
        <begin position="217"/>
        <end position="236"/>
    </location>
</feature>
<dbReference type="EC" id="2.4.99.28" evidence="14"/>
<dbReference type="OrthoDB" id="9812661at2"/>
<evidence type="ECO:0000256" key="15">
    <source>
        <dbReference type="ARBA" id="ARBA00049902"/>
    </source>
</evidence>
<keyword evidence="18" id="KW-0131">Cell cycle</keyword>
<proteinExistence type="inferred from homology"/>
<dbReference type="GO" id="GO:0015648">
    <property type="term" value="F:lipid-linked peptidoglycan transporter activity"/>
    <property type="evidence" value="ECO:0007669"/>
    <property type="project" value="TreeGrafter"/>
</dbReference>
<dbReference type="Proteomes" id="UP000027616">
    <property type="component" value="Chromosome I"/>
</dbReference>
<evidence type="ECO:0000256" key="8">
    <source>
        <dbReference type="ARBA" id="ARBA00023136"/>
    </source>
</evidence>
<feature type="transmembrane region" description="Helical" evidence="17">
    <location>
        <begin position="165"/>
        <end position="186"/>
    </location>
</feature>
<dbReference type="PATRIC" id="fig|1433126.3.peg.2814"/>
<keyword evidence="4 17" id="KW-0812">Transmembrane</keyword>
<evidence type="ECO:0000256" key="16">
    <source>
        <dbReference type="SAM" id="MobiDB-lite"/>
    </source>
</evidence>
<dbReference type="GO" id="GO:0051301">
    <property type="term" value="P:cell division"/>
    <property type="evidence" value="ECO:0007669"/>
    <property type="project" value="UniProtKB-KW"/>
</dbReference>
<feature type="compositionally biased region" description="Acidic residues" evidence="16">
    <location>
        <begin position="479"/>
        <end position="488"/>
    </location>
</feature>
<dbReference type="AlphaFoldDB" id="A0A060RBB7"/>
<evidence type="ECO:0000256" key="13">
    <source>
        <dbReference type="ARBA" id="ARBA00041418"/>
    </source>
</evidence>
<dbReference type="EMBL" id="HG934468">
    <property type="protein sequence ID" value="CDN32910.1"/>
    <property type="molecule type" value="Genomic_DNA"/>
</dbReference>
<feature type="transmembrane region" description="Helical" evidence="17">
    <location>
        <begin position="54"/>
        <end position="75"/>
    </location>
</feature>
<evidence type="ECO:0000256" key="2">
    <source>
        <dbReference type="ARBA" id="ARBA00022676"/>
    </source>
</evidence>
<evidence type="ECO:0000256" key="12">
    <source>
        <dbReference type="ARBA" id="ARBA00041185"/>
    </source>
</evidence>
<feature type="transmembrane region" description="Helical" evidence="17">
    <location>
        <begin position="317"/>
        <end position="343"/>
    </location>
</feature>
<evidence type="ECO:0000313" key="18">
    <source>
        <dbReference type="EMBL" id="CDN32910.1"/>
    </source>
</evidence>
<keyword evidence="8 17" id="KW-0472">Membrane</keyword>